<dbReference type="RefSeq" id="WP_120383936.1">
    <property type="nucleotide sequence ID" value="NZ_RAXT01000014.1"/>
</dbReference>
<evidence type="ECO:0000256" key="1">
    <source>
        <dbReference type="PROSITE-ProRule" id="PRU00339"/>
    </source>
</evidence>
<dbReference type="Proteomes" id="UP000280405">
    <property type="component" value="Unassembled WGS sequence"/>
</dbReference>
<name>A0A3A8FBE8_9GAMM</name>
<dbReference type="PROSITE" id="PS50005">
    <property type="entry name" value="TPR"/>
    <property type="match status" value="1"/>
</dbReference>
<keyword evidence="3" id="KW-1185">Reference proteome</keyword>
<evidence type="ECO:0000313" key="2">
    <source>
        <dbReference type="EMBL" id="RKG38033.1"/>
    </source>
</evidence>
<dbReference type="AlphaFoldDB" id="A0A3A8FBE8"/>
<keyword evidence="1" id="KW-0802">TPR repeat</keyword>
<dbReference type="InterPro" id="IPR019734">
    <property type="entry name" value="TPR_rpt"/>
</dbReference>
<protein>
    <submittedName>
        <fullName evidence="2">Tetratricopeptide repeat protein</fullName>
    </submittedName>
</protein>
<comment type="caution">
    <text evidence="2">The sequence shown here is derived from an EMBL/GenBank/DDBJ whole genome shotgun (WGS) entry which is preliminary data.</text>
</comment>
<feature type="repeat" description="TPR" evidence="1">
    <location>
        <begin position="62"/>
        <end position="95"/>
    </location>
</feature>
<dbReference type="OrthoDB" id="7278101at2"/>
<dbReference type="EMBL" id="RAXT01000014">
    <property type="protein sequence ID" value="RKG38033.1"/>
    <property type="molecule type" value="Genomic_DNA"/>
</dbReference>
<dbReference type="SUPFAM" id="SSF48452">
    <property type="entry name" value="TPR-like"/>
    <property type="match status" value="1"/>
</dbReference>
<dbReference type="InterPro" id="IPR011990">
    <property type="entry name" value="TPR-like_helical_dom_sf"/>
</dbReference>
<gene>
    <name evidence="2" type="ORF">D7V20_08825</name>
</gene>
<sequence>MKMKLPLPKAPIKQRINKTNITQLKQKLDQLSAEFKRSTAQGNYLEAYKAVSEVAKLMPHHVVIMMDLAFTELRLKRYEDAYIHYQQAIKLSPNTIDTNIYDGLAEVCYFLNKLQELTQYGRLAIDSKKKQVKDQAAIALFAESPLPFNPENPSENIIAFSLFGSNPRYCETSVINVGLAKEIYPDWICRFYIDHSVPQDVVQRLLAKGAQVIVVNEQQRQISGLFWRFLVMDDPTVKRFLIRDADSLVSYREQAAVNEWLKSDRWFHIMHDYYSHTELILAGMWGGCQGVVSDLETKILEFLDTGNYLNNRVADQHFLRFCIWPIVKQSVLNHDRYHFDENSVDFPKAHQYNDYETQAQFHVGMNEGSSKIVIHDLQDKQIYWAIYNQEKQQICRYLAQASAGKLELDMPRFYAKQIEKQNWKVEVHPVENID</sequence>
<organism evidence="2 3">
    <name type="scientific">Acinetobacter rongchengensis</name>
    <dbReference type="NCBI Taxonomy" id="2419601"/>
    <lineage>
        <taxon>Bacteria</taxon>
        <taxon>Pseudomonadati</taxon>
        <taxon>Pseudomonadota</taxon>
        <taxon>Gammaproteobacteria</taxon>
        <taxon>Moraxellales</taxon>
        <taxon>Moraxellaceae</taxon>
        <taxon>Acinetobacter</taxon>
    </lineage>
</organism>
<dbReference type="Gene3D" id="1.25.40.10">
    <property type="entry name" value="Tetratricopeptide repeat domain"/>
    <property type="match status" value="1"/>
</dbReference>
<proteinExistence type="predicted"/>
<reference evidence="2 3" key="1">
    <citation type="submission" date="2018-09" db="EMBL/GenBank/DDBJ databases">
        <title>The draft genome of Acinetobacter spp. strains.</title>
        <authorList>
            <person name="Qin J."/>
            <person name="Feng Y."/>
            <person name="Zong Z."/>
        </authorList>
    </citation>
    <scope>NUCLEOTIDE SEQUENCE [LARGE SCALE GENOMIC DNA]</scope>
    <source>
        <strain evidence="2 3">WCHAc060115</strain>
    </source>
</reference>
<accession>A0A3A8FBE8</accession>
<evidence type="ECO:0000313" key="3">
    <source>
        <dbReference type="Proteomes" id="UP000280405"/>
    </source>
</evidence>